<name>A0A2P2N9E9_RHIMU</name>
<sequence length="19" mass="2316">MNFAGIEKNHIKKEESFHR</sequence>
<organism evidence="1">
    <name type="scientific">Rhizophora mucronata</name>
    <name type="common">Asiatic mangrove</name>
    <dbReference type="NCBI Taxonomy" id="61149"/>
    <lineage>
        <taxon>Eukaryota</taxon>
        <taxon>Viridiplantae</taxon>
        <taxon>Streptophyta</taxon>
        <taxon>Embryophyta</taxon>
        <taxon>Tracheophyta</taxon>
        <taxon>Spermatophyta</taxon>
        <taxon>Magnoliopsida</taxon>
        <taxon>eudicotyledons</taxon>
        <taxon>Gunneridae</taxon>
        <taxon>Pentapetalae</taxon>
        <taxon>rosids</taxon>
        <taxon>fabids</taxon>
        <taxon>Malpighiales</taxon>
        <taxon>Rhizophoraceae</taxon>
        <taxon>Rhizophora</taxon>
    </lineage>
</organism>
<evidence type="ECO:0000313" key="1">
    <source>
        <dbReference type="EMBL" id="MBX39092.1"/>
    </source>
</evidence>
<reference evidence="1" key="1">
    <citation type="submission" date="2018-02" db="EMBL/GenBank/DDBJ databases">
        <title>Rhizophora mucronata_Transcriptome.</title>
        <authorList>
            <person name="Meera S.P."/>
            <person name="Sreeshan A."/>
            <person name="Augustine A."/>
        </authorList>
    </citation>
    <scope>NUCLEOTIDE SEQUENCE</scope>
    <source>
        <tissue evidence="1">Leaf</tissue>
    </source>
</reference>
<protein>
    <submittedName>
        <fullName evidence="1">Uncharacterized protein</fullName>
    </submittedName>
</protein>
<dbReference type="EMBL" id="GGEC01058608">
    <property type="protein sequence ID" value="MBX39092.1"/>
    <property type="molecule type" value="Transcribed_RNA"/>
</dbReference>
<proteinExistence type="predicted"/>
<accession>A0A2P2N9E9</accession>
<dbReference type="AlphaFoldDB" id="A0A2P2N9E9"/>